<keyword evidence="2" id="KW-0472">Membrane</keyword>
<keyword evidence="2" id="KW-1133">Transmembrane helix</keyword>
<evidence type="ECO:0000313" key="4">
    <source>
        <dbReference type="Proteomes" id="UP000188354"/>
    </source>
</evidence>
<dbReference type="STRING" id="3871.A0A1J7HZK5"/>
<keyword evidence="4" id="KW-1185">Reference proteome</keyword>
<feature type="transmembrane region" description="Helical" evidence="2">
    <location>
        <begin position="599"/>
        <end position="624"/>
    </location>
</feature>
<dbReference type="PANTHER" id="PTHR31549">
    <property type="entry name" value="PROTEIN, PUTATIVE (DUF247)-RELATED-RELATED"/>
    <property type="match status" value="1"/>
</dbReference>
<evidence type="ECO:0000256" key="1">
    <source>
        <dbReference type="SAM" id="MobiDB-lite"/>
    </source>
</evidence>
<protein>
    <submittedName>
        <fullName evidence="3">Uncharacterized protein</fullName>
    </submittedName>
</protein>
<organism evidence="3 4">
    <name type="scientific">Lupinus angustifolius</name>
    <name type="common">Narrow-leaved blue lupine</name>
    <dbReference type="NCBI Taxonomy" id="3871"/>
    <lineage>
        <taxon>Eukaryota</taxon>
        <taxon>Viridiplantae</taxon>
        <taxon>Streptophyta</taxon>
        <taxon>Embryophyta</taxon>
        <taxon>Tracheophyta</taxon>
        <taxon>Spermatophyta</taxon>
        <taxon>Magnoliopsida</taxon>
        <taxon>eudicotyledons</taxon>
        <taxon>Gunneridae</taxon>
        <taxon>Pentapetalae</taxon>
        <taxon>rosids</taxon>
        <taxon>fabids</taxon>
        <taxon>Fabales</taxon>
        <taxon>Fabaceae</taxon>
        <taxon>Papilionoideae</taxon>
        <taxon>50 kb inversion clade</taxon>
        <taxon>genistoids sensu lato</taxon>
        <taxon>core genistoids</taxon>
        <taxon>Genisteae</taxon>
        <taxon>Lupinus</taxon>
    </lineage>
</organism>
<dbReference type="Proteomes" id="UP000188354">
    <property type="component" value="Chromosome LG08"/>
</dbReference>
<dbReference type="Gramene" id="OIW07221">
    <property type="protein sequence ID" value="OIW07221"/>
    <property type="gene ID" value="TanjilG_02541"/>
</dbReference>
<dbReference type="InterPro" id="IPR004158">
    <property type="entry name" value="DUF247_pln"/>
</dbReference>
<dbReference type="Pfam" id="PF03140">
    <property type="entry name" value="DUF247"/>
    <property type="match status" value="1"/>
</dbReference>
<name>A0A1J7HZK5_LUPAN</name>
<dbReference type="AlphaFoldDB" id="A0A1J7HZK5"/>
<proteinExistence type="predicted"/>
<evidence type="ECO:0000256" key="2">
    <source>
        <dbReference type="SAM" id="Phobius"/>
    </source>
</evidence>
<feature type="transmembrane region" description="Helical" evidence="2">
    <location>
        <begin position="364"/>
        <end position="390"/>
    </location>
</feature>
<dbReference type="OMA" id="PVCICEV"/>
<evidence type="ECO:0000313" key="3">
    <source>
        <dbReference type="EMBL" id="OIW07221.1"/>
    </source>
</evidence>
<sequence>MMASNAVSKSITINPNNIIVDHAVLNVEELMKHQKYHATFCVYRVPKSLSCTKPEAFTPQFVGLGPYHHCIPQICFDYLKISALTSVLNHTNVLTKVVQQLSNSNLASLIHDCYDTSIVFKDYTLLYLMTVDALFLYDLLSNSVIVTEDEESVETVTKVDLKSSIFAAKHRMPLVNYGGVELTKDAIIRDIFMLENQIPIHIVEEIMKVVVVNMETEKPHPQYEDMGSKMLHFCKALCPFVYSDQELSDESEEPMKNVHLLDLMYHLMLRDPNPTPDEDDPNLNPDEHEPNFNPDEHEPNFNPDEYEPNFNPREYDPNFNPDKNAEQSDNNNFTGLKNMYLLMYYIIVWGTMPDGKPIIEEGEGCLYDAACIIMRLILILILPVLCILVVSFSLVALLLILTVVLLRFCYPAIVIVHNILTKVNLPFMKPITSLLGIVKSIHGFFVQKLTNLNMDVEIPSVTELHRGGIHFNPAYGTISSSENLLRLEGSTFYLPKIRLDLNSEVIMRNLVAYESLTQSNNLYLTRYVELMRSLIKTAKDVKVLVDEKIIQTKLSDAKVVQIFNEINPVRPTNTADLDEIINRVTNVYRQLKLKKLRKFLVKYVFPIWIVLVWAAIIGCSILLVDLIRVTLEGNGQDIIRYITSDVIKVFRWF</sequence>
<feature type="region of interest" description="Disordered" evidence="1">
    <location>
        <begin position="270"/>
        <end position="328"/>
    </location>
</feature>
<keyword evidence="2" id="KW-0812">Transmembrane</keyword>
<dbReference type="EMBL" id="CM007368">
    <property type="protein sequence ID" value="OIW07221.1"/>
    <property type="molecule type" value="Genomic_DNA"/>
</dbReference>
<gene>
    <name evidence="3" type="ORF">TanjilG_02541</name>
</gene>
<reference evidence="3 4" key="1">
    <citation type="journal article" date="2017" name="Plant Biotechnol. J.">
        <title>A comprehensive draft genome sequence for lupin (Lupinus angustifolius), an emerging health food: insights into plant-microbe interactions and legume evolution.</title>
        <authorList>
            <person name="Hane J.K."/>
            <person name="Ming Y."/>
            <person name="Kamphuis L.G."/>
            <person name="Nelson M.N."/>
            <person name="Garg G."/>
            <person name="Atkins C.A."/>
            <person name="Bayer P.E."/>
            <person name="Bravo A."/>
            <person name="Bringans S."/>
            <person name="Cannon S."/>
            <person name="Edwards D."/>
            <person name="Foley R."/>
            <person name="Gao L.L."/>
            <person name="Harrison M.J."/>
            <person name="Huang W."/>
            <person name="Hurgobin B."/>
            <person name="Li S."/>
            <person name="Liu C.W."/>
            <person name="McGrath A."/>
            <person name="Morahan G."/>
            <person name="Murray J."/>
            <person name="Weller J."/>
            <person name="Jian J."/>
            <person name="Singh K.B."/>
        </authorList>
    </citation>
    <scope>NUCLEOTIDE SEQUENCE [LARGE SCALE GENOMIC DNA]</scope>
    <source>
        <strain evidence="4">cv. Tanjil</strain>
        <tissue evidence="3">Whole plant</tissue>
    </source>
</reference>
<dbReference type="PANTHER" id="PTHR31549:SF259">
    <property type="match status" value="1"/>
</dbReference>
<accession>A0A1J7HZK5</accession>
<feature type="compositionally biased region" description="Basic and acidic residues" evidence="1">
    <location>
        <begin position="285"/>
        <end position="299"/>
    </location>
</feature>